<proteinExistence type="predicted"/>
<comment type="caution">
    <text evidence="1">The sequence shown here is derived from an EMBL/GenBank/DDBJ whole genome shotgun (WGS) entry which is preliminary data.</text>
</comment>
<organism evidence="1 2">
    <name type="scientific">Scleropages formosus</name>
    <name type="common">Asian bonytongue</name>
    <name type="synonym">Osteoglossum formosum</name>
    <dbReference type="NCBI Taxonomy" id="113540"/>
    <lineage>
        <taxon>Eukaryota</taxon>
        <taxon>Metazoa</taxon>
        <taxon>Chordata</taxon>
        <taxon>Craniata</taxon>
        <taxon>Vertebrata</taxon>
        <taxon>Euteleostomi</taxon>
        <taxon>Actinopterygii</taxon>
        <taxon>Neopterygii</taxon>
        <taxon>Teleostei</taxon>
        <taxon>Osteoglossocephala</taxon>
        <taxon>Osteoglossomorpha</taxon>
        <taxon>Osteoglossiformes</taxon>
        <taxon>Osteoglossidae</taxon>
        <taxon>Scleropages</taxon>
    </lineage>
</organism>
<accession>A0A0P7UZX6</accession>
<name>A0A0P7UZX6_SCLFO</name>
<reference evidence="1 2" key="1">
    <citation type="submission" date="2015-08" db="EMBL/GenBank/DDBJ databases">
        <title>The genome of the Asian arowana (Scleropages formosus).</title>
        <authorList>
            <person name="Tan M.H."/>
            <person name="Gan H.M."/>
            <person name="Croft L.J."/>
            <person name="Austin C.M."/>
        </authorList>
    </citation>
    <scope>NUCLEOTIDE SEQUENCE [LARGE SCALE GENOMIC DNA]</scope>
    <source>
        <strain evidence="1">Aro1</strain>
    </source>
</reference>
<feature type="non-terminal residue" evidence="1">
    <location>
        <position position="120"/>
    </location>
</feature>
<sequence length="120" mass="13504">MTDSKTACVCTDPVDPSCRWHPAGMEVQAVLLSDGQSWKWWHPHEPPGDHLRLHPLPSPFIFHVPKPKNNDGAHRNCRGERVKKADRHLEWNMKDLDLSVKTSCLTTGPHGGVTPKAKDM</sequence>
<gene>
    <name evidence="1" type="ORF">Z043_104915</name>
</gene>
<evidence type="ECO:0000313" key="1">
    <source>
        <dbReference type="EMBL" id="KPP75803.1"/>
    </source>
</evidence>
<evidence type="ECO:0000313" key="2">
    <source>
        <dbReference type="Proteomes" id="UP000034805"/>
    </source>
</evidence>
<dbReference type="AlphaFoldDB" id="A0A0P7UZX6"/>
<protein>
    <submittedName>
        <fullName evidence="1">Uncharacterized protein</fullName>
    </submittedName>
</protein>
<dbReference type="Proteomes" id="UP000034805">
    <property type="component" value="Unassembled WGS sequence"/>
</dbReference>
<dbReference type="EMBL" id="JARO02001324">
    <property type="protein sequence ID" value="KPP75803.1"/>
    <property type="molecule type" value="Genomic_DNA"/>
</dbReference>